<feature type="compositionally biased region" description="Low complexity" evidence="1">
    <location>
        <begin position="190"/>
        <end position="203"/>
    </location>
</feature>
<dbReference type="HOGENOM" id="CLU_897117_0_0_1"/>
<organism evidence="2 3">
    <name type="scientific">Botryobasidium botryosum (strain FD-172 SS1)</name>
    <dbReference type="NCBI Taxonomy" id="930990"/>
    <lineage>
        <taxon>Eukaryota</taxon>
        <taxon>Fungi</taxon>
        <taxon>Dikarya</taxon>
        <taxon>Basidiomycota</taxon>
        <taxon>Agaricomycotina</taxon>
        <taxon>Agaricomycetes</taxon>
        <taxon>Cantharellales</taxon>
        <taxon>Botryobasidiaceae</taxon>
        <taxon>Botryobasidium</taxon>
    </lineage>
</organism>
<sequence>MRSPFRSPSPVSVLDGLPLTSASLELPAFQKASADHSVLKFALSQQRYAHLYVVEGAKAFASWENSDVQSAKSVDIIAVDAKARDLLSSPLLRPRVGYNDSHSNNRSVAPDSVVSNTSPRPVEKGGAALARAKPQKTARRDSIKGKDNKKKAPSAKPAATLEEEEAKNRLAERRDRKRAKRAILKPPTPAASSTASSSRSRSPPAKKRKWDCVASPHDLSLADMHREARTGADRKTKNDTGAAGKNTKSGRKKVKIAPGLALMQNFSAKNIGRERITVSQTPNSAFPDMSLIRLPSSYLAQTEFKNWLVQ</sequence>
<dbReference type="EMBL" id="KL198106">
    <property type="protein sequence ID" value="KDQ07480.1"/>
    <property type="molecule type" value="Genomic_DNA"/>
</dbReference>
<name>A0A067LYM8_BOTB1</name>
<proteinExistence type="predicted"/>
<feature type="compositionally biased region" description="Basic and acidic residues" evidence="1">
    <location>
        <begin position="223"/>
        <end position="238"/>
    </location>
</feature>
<protein>
    <submittedName>
        <fullName evidence="2">Uncharacterized protein</fullName>
    </submittedName>
</protein>
<evidence type="ECO:0000256" key="1">
    <source>
        <dbReference type="SAM" id="MobiDB-lite"/>
    </source>
</evidence>
<evidence type="ECO:0000313" key="3">
    <source>
        <dbReference type="Proteomes" id="UP000027195"/>
    </source>
</evidence>
<dbReference type="OrthoDB" id="2537141at2759"/>
<feature type="region of interest" description="Disordered" evidence="1">
    <location>
        <begin position="92"/>
        <end position="251"/>
    </location>
</feature>
<accession>A0A067LYM8</accession>
<dbReference type="Proteomes" id="UP000027195">
    <property type="component" value="Unassembled WGS sequence"/>
</dbReference>
<gene>
    <name evidence="2" type="ORF">BOTBODRAFT_608818</name>
</gene>
<feature type="compositionally biased region" description="Polar residues" evidence="1">
    <location>
        <begin position="100"/>
        <end position="119"/>
    </location>
</feature>
<evidence type="ECO:0000313" key="2">
    <source>
        <dbReference type="EMBL" id="KDQ07480.1"/>
    </source>
</evidence>
<dbReference type="AlphaFoldDB" id="A0A067LYM8"/>
<reference evidence="3" key="1">
    <citation type="journal article" date="2014" name="Proc. Natl. Acad. Sci. U.S.A.">
        <title>Extensive sampling of basidiomycete genomes demonstrates inadequacy of the white-rot/brown-rot paradigm for wood decay fungi.</title>
        <authorList>
            <person name="Riley R."/>
            <person name="Salamov A.A."/>
            <person name="Brown D.W."/>
            <person name="Nagy L.G."/>
            <person name="Floudas D."/>
            <person name="Held B.W."/>
            <person name="Levasseur A."/>
            <person name="Lombard V."/>
            <person name="Morin E."/>
            <person name="Otillar R."/>
            <person name="Lindquist E.A."/>
            <person name="Sun H."/>
            <person name="LaButti K.M."/>
            <person name="Schmutz J."/>
            <person name="Jabbour D."/>
            <person name="Luo H."/>
            <person name="Baker S.E."/>
            <person name="Pisabarro A.G."/>
            <person name="Walton J.D."/>
            <person name="Blanchette R.A."/>
            <person name="Henrissat B."/>
            <person name="Martin F."/>
            <person name="Cullen D."/>
            <person name="Hibbett D.S."/>
            <person name="Grigoriev I.V."/>
        </authorList>
    </citation>
    <scope>NUCLEOTIDE SEQUENCE [LARGE SCALE GENOMIC DNA]</scope>
    <source>
        <strain evidence="3">FD-172 SS1</strain>
    </source>
</reference>
<keyword evidence="3" id="KW-1185">Reference proteome</keyword>
<dbReference type="STRING" id="930990.A0A067LYM8"/>
<dbReference type="InParanoid" id="A0A067LYM8"/>